<evidence type="ECO:0000256" key="2">
    <source>
        <dbReference type="SAM" id="Phobius"/>
    </source>
</evidence>
<evidence type="ECO:0000259" key="3">
    <source>
        <dbReference type="Pfam" id="PF13399"/>
    </source>
</evidence>
<dbReference type="Gene3D" id="3.30.70.2390">
    <property type="match status" value="1"/>
</dbReference>
<evidence type="ECO:0000313" key="5">
    <source>
        <dbReference type="Proteomes" id="UP000626982"/>
    </source>
</evidence>
<sequence length="187" mass="18399">MSRGTQQRVGAHRAPAERGWPWWAIALAAVAAVVLLTAAGVFALELARPRATAPTMPVETAQAAITDPAQIDPALDASISVLDASGEPGLAAGVGQALADAGWDVAATGGSTEQGEATVVWYDSPELEPVALGIVGALGVGEAQPSAGRISGSPITIVLGADAPGSVPSVAPSDDGDITSSPAPPAP</sequence>
<keyword evidence="5" id="KW-1185">Reference proteome</keyword>
<proteinExistence type="predicted"/>
<feature type="domain" description="LytR/CpsA/Psr regulator C-terminal" evidence="3">
    <location>
        <begin position="77"/>
        <end position="162"/>
    </location>
</feature>
<gene>
    <name evidence="4" type="ORF">GCM10010968_06760</name>
</gene>
<evidence type="ECO:0000313" key="4">
    <source>
        <dbReference type="EMBL" id="GGN79620.1"/>
    </source>
</evidence>
<dbReference type="Proteomes" id="UP000626982">
    <property type="component" value="Unassembled WGS sequence"/>
</dbReference>
<keyword evidence="2" id="KW-0472">Membrane</keyword>
<reference evidence="5" key="1">
    <citation type="journal article" date="2019" name="Int. J. Syst. Evol. Microbiol.">
        <title>The Global Catalogue of Microorganisms (GCM) 10K type strain sequencing project: providing services to taxonomists for standard genome sequencing and annotation.</title>
        <authorList>
            <consortium name="The Broad Institute Genomics Platform"/>
            <consortium name="The Broad Institute Genome Sequencing Center for Infectious Disease"/>
            <person name="Wu L."/>
            <person name="Ma J."/>
        </authorList>
    </citation>
    <scope>NUCLEOTIDE SEQUENCE [LARGE SCALE GENOMIC DNA]</scope>
    <source>
        <strain evidence="5">CGMCC 1.6960</strain>
    </source>
</reference>
<protein>
    <recommendedName>
        <fullName evidence="3">LytR/CpsA/Psr regulator C-terminal domain-containing protein</fullName>
    </recommendedName>
</protein>
<feature type="transmembrane region" description="Helical" evidence="2">
    <location>
        <begin position="20"/>
        <end position="44"/>
    </location>
</feature>
<dbReference type="InterPro" id="IPR027381">
    <property type="entry name" value="LytR/CpsA/Psr_C"/>
</dbReference>
<name>A0ABQ2KCT2_9MICO</name>
<organism evidence="4 5">
    <name type="scientific">Agrococcus terreus</name>
    <dbReference type="NCBI Taxonomy" id="574649"/>
    <lineage>
        <taxon>Bacteria</taxon>
        <taxon>Bacillati</taxon>
        <taxon>Actinomycetota</taxon>
        <taxon>Actinomycetes</taxon>
        <taxon>Micrococcales</taxon>
        <taxon>Microbacteriaceae</taxon>
        <taxon>Agrococcus</taxon>
    </lineage>
</organism>
<keyword evidence="2" id="KW-0812">Transmembrane</keyword>
<dbReference type="Pfam" id="PF13399">
    <property type="entry name" value="LytR_C"/>
    <property type="match status" value="1"/>
</dbReference>
<feature type="region of interest" description="Disordered" evidence="1">
    <location>
        <begin position="161"/>
        <end position="187"/>
    </location>
</feature>
<keyword evidence="2" id="KW-1133">Transmembrane helix</keyword>
<dbReference type="RefSeq" id="WP_188716034.1">
    <property type="nucleotide sequence ID" value="NZ_BAABBD010000001.1"/>
</dbReference>
<evidence type="ECO:0000256" key="1">
    <source>
        <dbReference type="SAM" id="MobiDB-lite"/>
    </source>
</evidence>
<comment type="caution">
    <text evidence="4">The sequence shown here is derived from an EMBL/GenBank/DDBJ whole genome shotgun (WGS) entry which is preliminary data.</text>
</comment>
<dbReference type="EMBL" id="BMLM01000001">
    <property type="protein sequence ID" value="GGN79620.1"/>
    <property type="molecule type" value="Genomic_DNA"/>
</dbReference>
<accession>A0ABQ2KCT2</accession>